<name>A0A2N5UL97_9BASI</name>
<feature type="compositionally biased region" description="Polar residues" evidence="1">
    <location>
        <begin position="134"/>
        <end position="144"/>
    </location>
</feature>
<dbReference type="Proteomes" id="UP000235392">
    <property type="component" value="Unassembled WGS sequence"/>
</dbReference>
<accession>A0A2N5UL97</accession>
<evidence type="ECO:0000256" key="1">
    <source>
        <dbReference type="SAM" id="MobiDB-lite"/>
    </source>
</evidence>
<evidence type="ECO:0000313" key="3">
    <source>
        <dbReference type="Proteomes" id="UP000235392"/>
    </source>
</evidence>
<dbReference type="EMBL" id="PGCI01000126">
    <property type="protein sequence ID" value="PLW38541.1"/>
    <property type="molecule type" value="Genomic_DNA"/>
</dbReference>
<feature type="region of interest" description="Disordered" evidence="1">
    <location>
        <begin position="125"/>
        <end position="144"/>
    </location>
</feature>
<organism evidence="2 3">
    <name type="scientific">Puccinia coronata f. sp. avenae</name>
    <dbReference type="NCBI Taxonomy" id="200324"/>
    <lineage>
        <taxon>Eukaryota</taxon>
        <taxon>Fungi</taxon>
        <taxon>Dikarya</taxon>
        <taxon>Basidiomycota</taxon>
        <taxon>Pucciniomycotina</taxon>
        <taxon>Pucciniomycetes</taxon>
        <taxon>Pucciniales</taxon>
        <taxon>Pucciniaceae</taxon>
        <taxon>Puccinia</taxon>
    </lineage>
</organism>
<comment type="caution">
    <text evidence="2">The sequence shown here is derived from an EMBL/GenBank/DDBJ whole genome shotgun (WGS) entry which is preliminary data.</text>
</comment>
<proteinExistence type="predicted"/>
<evidence type="ECO:0000313" key="2">
    <source>
        <dbReference type="EMBL" id="PLW38541.1"/>
    </source>
</evidence>
<gene>
    <name evidence="2" type="ORF">PCASD_10811</name>
</gene>
<reference evidence="2 3" key="1">
    <citation type="submission" date="2017-11" db="EMBL/GenBank/DDBJ databases">
        <title>De novo assembly and phasing of dikaryotic genomes from two isolates of Puccinia coronata f. sp. avenae, the causal agent of oat crown rust.</title>
        <authorList>
            <person name="Miller M.E."/>
            <person name="Zhang Y."/>
            <person name="Omidvar V."/>
            <person name="Sperschneider J."/>
            <person name="Schwessinger B."/>
            <person name="Raley C."/>
            <person name="Palmer J.M."/>
            <person name="Garnica D."/>
            <person name="Upadhyaya N."/>
            <person name="Rathjen J."/>
            <person name="Taylor J.M."/>
            <person name="Park R.F."/>
            <person name="Dodds P.N."/>
            <person name="Hirsch C.D."/>
            <person name="Kianian S.F."/>
            <person name="Figueroa M."/>
        </authorList>
    </citation>
    <scope>NUCLEOTIDE SEQUENCE [LARGE SCALE GENOMIC DNA]</scope>
    <source>
        <strain evidence="2">12SD80</strain>
    </source>
</reference>
<protein>
    <submittedName>
        <fullName evidence="2">Uncharacterized protein</fullName>
    </submittedName>
</protein>
<dbReference type="AlphaFoldDB" id="A0A2N5UL97"/>
<sequence length="144" mass="16784">MFLFFQCQYLWPFSNLHSAPIERTPLHFYLRTAPTAVYLLPGLILTPTSDKLTQLDIILALQISRLKKKRDPTYPYAFDRPPFRNSAALIPTQQKRRGSIYRRLGKDQYLDHLFPSPLSGWIDSSRRKHDRPVSLSSSSNRLHT</sequence>